<evidence type="ECO:0000313" key="2">
    <source>
        <dbReference type="EMBL" id="KAJ8064630.1"/>
    </source>
</evidence>
<organism evidence="2 3">
    <name type="scientific">Sclerotinia nivalis</name>
    <dbReference type="NCBI Taxonomy" id="352851"/>
    <lineage>
        <taxon>Eukaryota</taxon>
        <taxon>Fungi</taxon>
        <taxon>Dikarya</taxon>
        <taxon>Ascomycota</taxon>
        <taxon>Pezizomycotina</taxon>
        <taxon>Leotiomycetes</taxon>
        <taxon>Helotiales</taxon>
        <taxon>Sclerotiniaceae</taxon>
        <taxon>Sclerotinia</taxon>
    </lineage>
</organism>
<keyword evidence="1" id="KW-0732">Signal</keyword>
<feature type="chain" id="PRO_5040759354" evidence="1">
    <location>
        <begin position="18"/>
        <end position="97"/>
    </location>
</feature>
<dbReference type="OrthoDB" id="3733522at2759"/>
<accession>A0A9X0AKX8</accession>
<comment type="caution">
    <text evidence="2">The sequence shown here is derived from an EMBL/GenBank/DDBJ whole genome shotgun (WGS) entry which is preliminary data.</text>
</comment>
<evidence type="ECO:0000313" key="3">
    <source>
        <dbReference type="Proteomes" id="UP001152300"/>
    </source>
</evidence>
<keyword evidence="3" id="KW-1185">Reference proteome</keyword>
<name>A0A9X0AKX8_9HELO</name>
<proteinExistence type="predicted"/>
<protein>
    <submittedName>
        <fullName evidence="2">Uncharacterized protein</fullName>
    </submittedName>
</protein>
<sequence>MHFLRLAFLAILPFGFCAPTKSSALARDAHGSDERVVYPDYRRATGDESVVYPDYRRGTNDESVIYPDYRRSVADRYVDAAKEDESVIYPDYRRDIN</sequence>
<feature type="signal peptide" evidence="1">
    <location>
        <begin position="1"/>
        <end position="17"/>
    </location>
</feature>
<evidence type="ECO:0000256" key="1">
    <source>
        <dbReference type="SAM" id="SignalP"/>
    </source>
</evidence>
<gene>
    <name evidence="2" type="ORF">OCU04_006956</name>
</gene>
<dbReference type="AlphaFoldDB" id="A0A9X0AKX8"/>
<reference evidence="2" key="1">
    <citation type="submission" date="2022-11" db="EMBL/GenBank/DDBJ databases">
        <title>Genome Resource of Sclerotinia nivalis Strain SnTB1, a Plant Pathogen Isolated from American Ginseng.</title>
        <authorList>
            <person name="Fan S."/>
        </authorList>
    </citation>
    <scope>NUCLEOTIDE SEQUENCE</scope>
    <source>
        <strain evidence="2">SnTB1</strain>
    </source>
</reference>
<dbReference type="Proteomes" id="UP001152300">
    <property type="component" value="Unassembled WGS sequence"/>
</dbReference>
<dbReference type="EMBL" id="JAPEIS010000007">
    <property type="protein sequence ID" value="KAJ8064630.1"/>
    <property type="molecule type" value="Genomic_DNA"/>
</dbReference>